<evidence type="ECO:0000313" key="1">
    <source>
        <dbReference type="EMBL" id="GAH15647.1"/>
    </source>
</evidence>
<reference evidence="1" key="1">
    <citation type="journal article" date="2014" name="Front. Microbiol.">
        <title>High frequency of phylogenetically diverse reductive dehalogenase-homologous genes in deep subseafloor sedimentary metagenomes.</title>
        <authorList>
            <person name="Kawai M."/>
            <person name="Futagami T."/>
            <person name="Toyoda A."/>
            <person name="Takaki Y."/>
            <person name="Nishi S."/>
            <person name="Hori S."/>
            <person name="Arai W."/>
            <person name="Tsubouchi T."/>
            <person name="Morono Y."/>
            <person name="Uchiyama I."/>
            <person name="Ito T."/>
            <person name="Fujiyama A."/>
            <person name="Inagaki F."/>
            <person name="Takami H."/>
        </authorList>
    </citation>
    <scope>NUCLEOTIDE SEQUENCE</scope>
    <source>
        <strain evidence="1">Expedition CK06-06</strain>
    </source>
</reference>
<accession>X1D610</accession>
<sequence>QTLIEDNQIVNAVKPTGTGIYIKDNCVATGAVIRRNIIRLTGAGKGIVDNPNKAQRAVVIGNHVFTVDGTGFDVNDALASMNIWNKNGDVTCYPKIDWEQG</sequence>
<comment type="caution">
    <text evidence="1">The sequence shown here is derived from an EMBL/GenBank/DDBJ whole genome shotgun (WGS) entry which is preliminary data.</text>
</comment>
<protein>
    <submittedName>
        <fullName evidence="1">Uncharacterized protein</fullName>
    </submittedName>
</protein>
<organism evidence="1">
    <name type="scientific">marine sediment metagenome</name>
    <dbReference type="NCBI Taxonomy" id="412755"/>
    <lineage>
        <taxon>unclassified sequences</taxon>
        <taxon>metagenomes</taxon>
        <taxon>ecological metagenomes</taxon>
    </lineage>
</organism>
<dbReference type="AlphaFoldDB" id="X1D610"/>
<name>X1D610_9ZZZZ</name>
<proteinExistence type="predicted"/>
<dbReference type="EMBL" id="BART01035562">
    <property type="protein sequence ID" value="GAH15647.1"/>
    <property type="molecule type" value="Genomic_DNA"/>
</dbReference>
<gene>
    <name evidence="1" type="ORF">S01H4_60343</name>
</gene>
<feature type="non-terminal residue" evidence="1">
    <location>
        <position position="1"/>
    </location>
</feature>